<name>A0A4P9WKI3_9FUNG</name>
<dbReference type="EMBL" id="KZ994555">
    <property type="protein sequence ID" value="RKO92635.1"/>
    <property type="molecule type" value="Genomic_DNA"/>
</dbReference>
<organism evidence="1 2">
    <name type="scientific">Blyttiomyces helicus</name>
    <dbReference type="NCBI Taxonomy" id="388810"/>
    <lineage>
        <taxon>Eukaryota</taxon>
        <taxon>Fungi</taxon>
        <taxon>Fungi incertae sedis</taxon>
        <taxon>Chytridiomycota</taxon>
        <taxon>Chytridiomycota incertae sedis</taxon>
        <taxon>Chytridiomycetes</taxon>
        <taxon>Chytridiomycetes incertae sedis</taxon>
        <taxon>Blyttiomyces</taxon>
    </lineage>
</organism>
<evidence type="ECO:0000313" key="1">
    <source>
        <dbReference type="EMBL" id="RKO92635.1"/>
    </source>
</evidence>
<dbReference type="Proteomes" id="UP000269721">
    <property type="component" value="Unassembled WGS sequence"/>
</dbReference>
<gene>
    <name evidence="1" type="ORF">BDK51DRAFT_27163</name>
</gene>
<evidence type="ECO:0000313" key="2">
    <source>
        <dbReference type="Proteomes" id="UP000269721"/>
    </source>
</evidence>
<accession>A0A4P9WKI3</accession>
<proteinExistence type="predicted"/>
<protein>
    <submittedName>
        <fullName evidence="1">Uncharacterized protein</fullName>
    </submittedName>
</protein>
<keyword evidence="2" id="KW-1185">Reference proteome</keyword>
<reference evidence="2" key="1">
    <citation type="journal article" date="2018" name="Nat. Microbiol.">
        <title>Leveraging single-cell genomics to expand the fungal tree of life.</title>
        <authorList>
            <person name="Ahrendt S.R."/>
            <person name="Quandt C.A."/>
            <person name="Ciobanu D."/>
            <person name="Clum A."/>
            <person name="Salamov A."/>
            <person name="Andreopoulos B."/>
            <person name="Cheng J.F."/>
            <person name="Woyke T."/>
            <person name="Pelin A."/>
            <person name="Henrissat B."/>
            <person name="Reynolds N.K."/>
            <person name="Benny G.L."/>
            <person name="Smith M.E."/>
            <person name="James T.Y."/>
            <person name="Grigoriev I.V."/>
        </authorList>
    </citation>
    <scope>NUCLEOTIDE SEQUENCE [LARGE SCALE GENOMIC DNA]</scope>
</reference>
<sequence>MSTVAVVHPRLCDDVLLHGMLATRAFPDVERESTLAAAIVIARVCWWWFLLAIEVLWERRRFKEVARYAHDSVWLRSKVTQIGPPHRDEAKFLGSYIRALTVEIDFDMDAYESKRHQEIERKLDNFDNGYDERARDPYEARLERRRPQFKMNIDLDKIFSAFHCPRLKAFTFVSPLPPSSWPMLSFPFLFQAIPDLVALDLQLSKAPSATGAQITQFWGSAGARAMEAAAARLRIVRICSAVEGDHHSTAYNSLYESTGSFWSPASASSTALQICAISQTSTFENSPNTTSPAGHRALPEFNNDTFVNWVLETFPSITQLNTCNLVITSAIFSALTAHTPRLQTLRFTLTENIAEAATSKNSVSPSNSTLHATHALLDALSSACPKLASVFFGKQPELEPSRFKKWLHDAIERPGSALEHVHVAGANLTRIICDAGLRWNGLQGFVHYRLDIDEVTGIVGLD</sequence>
<dbReference type="AlphaFoldDB" id="A0A4P9WKI3"/>